<accession>K2N1T4</accession>
<comment type="caution">
    <text evidence="2">The sequence shown here is derived from an EMBL/GenBank/DDBJ whole genome shotgun (WGS) entry which is preliminary data.</text>
</comment>
<proteinExistence type="predicted"/>
<dbReference type="InterPro" id="IPR029068">
    <property type="entry name" value="Glyas_Bleomycin-R_OHBP_Dase"/>
</dbReference>
<dbReference type="EMBL" id="AMRM01000016">
    <property type="protein sequence ID" value="EKF18133.1"/>
    <property type="molecule type" value="Genomic_DNA"/>
</dbReference>
<protein>
    <recommendedName>
        <fullName evidence="1">PhnB-like domain-containing protein</fullName>
    </recommendedName>
</protein>
<dbReference type="Proteomes" id="UP000006786">
    <property type="component" value="Unassembled WGS sequence"/>
</dbReference>
<dbReference type="AlphaFoldDB" id="K2N1T4"/>
<feature type="domain" description="PhnB-like" evidence="1">
    <location>
        <begin position="4"/>
        <end position="119"/>
    </location>
</feature>
<dbReference type="PANTHER" id="PTHR33990:SF2">
    <property type="entry name" value="PHNB-LIKE DOMAIN-CONTAINING PROTEIN"/>
    <property type="match status" value="1"/>
</dbReference>
<dbReference type="PANTHER" id="PTHR33990">
    <property type="entry name" value="PROTEIN YJDN-RELATED"/>
    <property type="match status" value="1"/>
</dbReference>
<dbReference type="PIRSF" id="PIRSF021700">
    <property type="entry name" value="3_dmu_93_MTrfase"/>
    <property type="match status" value="1"/>
</dbReference>
<dbReference type="eggNOG" id="COG3865">
    <property type="taxonomic scope" value="Bacteria"/>
</dbReference>
<dbReference type="OrthoDB" id="9806473at2"/>
<reference evidence="2 3" key="1">
    <citation type="journal article" date="2012" name="J. Bacteriol.">
        <title>Genome Sequence of Nitratireductor pacificus Type Strain pht-3B.</title>
        <authorList>
            <person name="Lai Q."/>
            <person name="Li G."/>
            <person name="Shao Z."/>
        </authorList>
    </citation>
    <scope>NUCLEOTIDE SEQUENCE [LARGE SCALE GENOMIC DNA]</scope>
    <source>
        <strain evidence="3">pht-3B</strain>
    </source>
</reference>
<dbReference type="InterPro" id="IPR009725">
    <property type="entry name" value="3_dmu_93_MTrfase"/>
</dbReference>
<dbReference type="STRING" id="391937.NA2_14512"/>
<evidence type="ECO:0000313" key="2">
    <source>
        <dbReference type="EMBL" id="EKF18133.1"/>
    </source>
</evidence>
<sequence>MTDLVTCLWFDHGEAGKAAAFYADTFPDSHVGRANASAADYPGGKEGNELTVEFTVLGRPFLGLNGGPTFKANESVSFMVMTADQEETDRYWNAIVGNGGRESECGWCKDRWGFSWQITPKLLMELTTSPDRATAKRAMEAMMTMKKIDIAALEAAVR</sequence>
<evidence type="ECO:0000313" key="3">
    <source>
        <dbReference type="Proteomes" id="UP000006786"/>
    </source>
</evidence>
<keyword evidence="3" id="KW-1185">Reference proteome</keyword>
<dbReference type="InterPro" id="IPR028973">
    <property type="entry name" value="PhnB-like"/>
</dbReference>
<organism evidence="2 3">
    <name type="scientific">Nitratireductor pacificus pht-3B</name>
    <dbReference type="NCBI Taxonomy" id="391937"/>
    <lineage>
        <taxon>Bacteria</taxon>
        <taxon>Pseudomonadati</taxon>
        <taxon>Pseudomonadota</taxon>
        <taxon>Alphaproteobacteria</taxon>
        <taxon>Hyphomicrobiales</taxon>
        <taxon>Phyllobacteriaceae</taxon>
        <taxon>Nitratireductor</taxon>
    </lineage>
</organism>
<name>K2N1T4_9HYPH</name>
<dbReference type="RefSeq" id="WP_008597750.1">
    <property type="nucleotide sequence ID" value="NZ_AMRM01000016.1"/>
</dbReference>
<evidence type="ECO:0000259" key="1">
    <source>
        <dbReference type="Pfam" id="PF06983"/>
    </source>
</evidence>
<gene>
    <name evidence="2" type="ORF">NA2_14512</name>
</gene>
<dbReference type="PATRIC" id="fig|391937.3.peg.2984"/>
<dbReference type="SUPFAM" id="SSF54593">
    <property type="entry name" value="Glyoxalase/Bleomycin resistance protein/Dihydroxybiphenyl dioxygenase"/>
    <property type="match status" value="1"/>
</dbReference>
<dbReference type="CDD" id="cd06588">
    <property type="entry name" value="PhnB_like"/>
    <property type="match status" value="1"/>
</dbReference>
<dbReference type="Pfam" id="PF06983">
    <property type="entry name" value="3-dmu-9_3-mt"/>
    <property type="match status" value="1"/>
</dbReference>
<dbReference type="Gene3D" id="3.10.180.10">
    <property type="entry name" value="2,3-Dihydroxybiphenyl 1,2-Dioxygenase, domain 1"/>
    <property type="match status" value="1"/>
</dbReference>